<feature type="compositionally biased region" description="Gly residues" evidence="1">
    <location>
        <begin position="22"/>
        <end position="31"/>
    </location>
</feature>
<evidence type="ECO:0000259" key="2">
    <source>
        <dbReference type="Pfam" id="PF21762"/>
    </source>
</evidence>
<evidence type="ECO:0000256" key="1">
    <source>
        <dbReference type="SAM" id="MobiDB-lite"/>
    </source>
</evidence>
<evidence type="ECO:0000313" key="4">
    <source>
        <dbReference type="Proteomes" id="UP001623330"/>
    </source>
</evidence>
<dbReference type="PANTHER" id="PTHR28083:SF1">
    <property type="entry name" value="GOOD FOR FULL DBP5 ACTIVITY PROTEIN 2"/>
    <property type="match status" value="1"/>
</dbReference>
<dbReference type="InterPro" id="IPR048519">
    <property type="entry name" value="Gfd2/YDR514C-like_C"/>
</dbReference>
<protein>
    <submittedName>
        <fullName evidence="3">Good for full DBP5 activity protein 2</fullName>
    </submittedName>
</protein>
<dbReference type="Pfam" id="PF21762">
    <property type="entry name" value="DEDDh_C"/>
    <property type="match status" value="1"/>
</dbReference>
<gene>
    <name evidence="3" type="ORF">RNJ44_00878</name>
</gene>
<dbReference type="PANTHER" id="PTHR28083">
    <property type="entry name" value="GOOD FOR FULL DBP5 ACTIVITY PROTEIN 2"/>
    <property type="match status" value="1"/>
</dbReference>
<keyword evidence="4" id="KW-1185">Reference proteome</keyword>
<accession>A0ABR4NQB7</accession>
<comment type="caution">
    <text evidence="3">The sequence shown here is derived from an EMBL/GenBank/DDBJ whole genome shotgun (WGS) entry which is preliminary data.</text>
</comment>
<feature type="region of interest" description="Disordered" evidence="1">
    <location>
        <begin position="1"/>
        <end position="42"/>
    </location>
</feature>
<dbReference type="InterPro" id="IPR036397">
    <property type="entry name" value="RNaseH_sf"/>
</dbReference>
<reference evidence="3 4" key="1">
    <citation type="submission" date="2024-05" db="EMBL/GenBank/DDBJ databases">
        <title>Long read based assembly of the Candida bracarensis genome reveals expanded adhesin content.</title>
        <authorList>
            <person name="Marcet-Houben M."/>
            <person name="Ksiezopolska E."/>
            <person name="Gabaldon T."/>
        </authorList>
    </citation>
    <scope>NUCLEOTIDE SEQUENCE [LARGE SCALE GENOMIC DNA]</scope>
    <source>
        <strain evidence="3 4">CBM6</strain>
    </source>
</reference>
<organism evidence="3 4">
    <name type="scientific">Nakaseomyces bracarensis</name>
    <dbReference type="NCBI Taxonomy" id="273131"/>
    <lineage>
        <taxon>Eukaryota</taxon>
        <taxon>Fungi</taxon>
        <taxon>Dikarya</taxon>
        <taxon>Ascomycota</taxon>
        <taxon>Saccharomycotina</taxon>
        <taxon>Saccharomycetes</taxon>
        <taxon>Saccharomycetales</taxon>
        <taxon>Saccharomycetaceae</taxon>
        <taxon>Nakaseomyces</taxon>
    </lineage>
</organism>
<dbReference type="Gene3D" id="3.30.420.10">
    <property type="entry name" value="Ribonuclease H-like superfamily/Ribonuclease H"/>
    <property type="match status" value="1"/>
</dbReference>
<feature type="domain" description="Gfd2/YDR514C-like C-terminal" evidence="2">
    <location>
        <begin position="237"/>
        <end position="430"/>
    </location>
</feature>
<evidence type="ECO:0000313" key="3">
    <source>
        <dbReference type="EMBL" id="KAL3230429.1"/>
    </source>
</evidence>
<sequence length="531" mass="60552">MSRAVKRSGNSVRKPFNSNSGNNGGNNGNNGGRYYNGHGNGYGNGHGSNDEVDMRLLRNLMRGRVPMYVRHLPRNSEHSSNYEQLMWTLPTDGGLQAQSTKSFLTKFGHFSDLQKVQFDPVVHSRRMQYVEKYIVELKERYLVLNRAATKKLNSDLQQLQQQWTEQNGEVPEMPNDSNRLSRGEKQAIKEKISEYNAAVRKVKEEQDVVVYAVPGGSNFDYLTNCIRLLNSERCIQFSIDIEAFEFDTKVITEIGISIYDPRENLYTTTPFTRNYHLIVSEVLHLRNSKYVCDYKDCFLLGESLVMGLNNCIAFVQALINFYMKPKTEEEKTWSRAFVGHNIKGDIKWLRDIGIDFTGIGEMDGVISQFSEYAPTNESVYLLDTEKLYGATYGRKGSNLGKILQLLEVPHAFLHNAGNDAHYTLTLLKKMCDVQFRQLTGLDDLSSVAVRIAKLNNRTKEEPKILPMSYAIAVASKTVSNFQENRKGKQKNSLVQQTEFGGATYFNSPEIAFRATFEYHGSREWLHSIDHK</sequence>
<dbReference type="SUPFAM" id="SSF53098">
    <property type="entry name" value="Ribonuclease H-like"/>
    <property type="match status" value="1"/>
</dbReference>
<dbReference type="InterPro" id="IPR012337">
    <property type="entry name" value="RNaseH-like_sf"/>
</dbReference>
<dbReference type="Proteomes" id="UP001623330">
    <property type="component" value="Unassembled WGS sequence"/>
</dbReference>
<dbReference type="EMBL" id="JBEVYD010000009">
    <property type="protein sequence ID" value="KAL3230429.1"/>
    <property type="molecule type" value="Genomic_DNA"/>
</dbReference>
<proteinExistence type="predicted"/>
<name>A0ABR4NQB7_9SACH</name>
<dbReference type="InterPro" id="IPR040151">
    <property type="entry name" value="Gfd2/YDR514C-like"/>
</dbReference>